<feature type="domain" description="Sec23/Sec24 trunk" evidence="9">
    <location>
        <begin position="318"/>
        <end position="561"/>
    </location>
</feature>
<protein>
    <submittedName>
        <fullName evidence="12">COPII subunit</fullName>
    </submittedName>
</protein>
<dbReference type="GO" id="GO:0090110">
    <property type="term" value="P:COPII-coated vesicle cargo loading"/>
    <property type="evidence" value="ECO:0007669"/>
    <property type="project" value="TreeGrafter"/>
</dbReference>
<evidence type="ECO:0000313" key="12">
    <source>
        <dbReference type="EMBL" id="KAG0661687.1"/>
    </source>
</evidence>
<organism evidence="12 13">
    <name type="scientific">Maudiozyma exigua</name>
    <name type="common">Yeast</name>
    <name type="synonym">Kazachstania exigua</name>
    <dbReference type="NCBI Taxonomy" id="34358"/>
    <lineage>
        <taxon>Eukaryota</taxon>
        <taxon>Fungi</taxon>
        <taxon>Dikarya</taxon>
        <taxon>Ascomycota</taxon>
        <taxon>Saccharomycotina</taxon>
        <taxon>Saccharomycetes</taxon>
        <taxon>Saccharomycetales</taxon>
        <taxon>Saccharomycetaceae</taxon>
        <taxon>Maudiozyma</taxon>
    </lineage>
</organism>
<proteinExistence type="inferred from homology"/>
<evidence type="ECO:0000256" key="2">
    <source>
        <dbReference type="ARBA" id="ARBA00004496"/>
    </source>
</evidence>
<feature type="domain" description="Zinc finger Sec23/Sec24-type" evidence="8">
    <location>
        <begin position="238"/>
        <end position="274"/>
    </location>
</feature>
<evidence type="ECO:0000256" key="3">
    <source>
        <dbReference type="ARBA" id="ARBA00008334"/>
    </source>
</evidence>
<keyword evidence="7" id="KW-0333">Golgi apparatus</keyword>
<dbReference type="InterPro" id="IPR012990">
    <property type="entry name" value="Beta-sandwich_Sec23_24"/>
</dbReference>
<dbReference type="GO" id="GO:0000149">
    <property type="term" value="F:SNARE binding"/>
    <property type="evidence" value="ECO:0007669"/>
    <property type="project" value="TreeGrafter"/>
</dbReference>
<name>A0A9P6W137_MAUEX</name>
<dbReference type="GO" id="GO:0000139">
    <property type="term" value="C:Golgi membrane"/>
    <property type="evidence" value="ECO:0007669"/>
    <property type="project" value="UniProtKB-SubCell"/>
</dbReference>
<gene>
    <name evidence="12" type="primary">SEC24_1</name>
    <name evidence="12" type="ORF">C6P45_001286</name>
</gene>
<sequence length="946" mass="106665">MSSSPTKRRLVVDRKSISTANLLNIDSQSPSRATFPSPLSVGMVKTFSSSSLAQPSSSRPSTRMSLGQQQLHNQINLSTLSLDDLHNVPVINPNTFYAPMTAASSTESLSTLGEASPSPCEPYINEDGQQSRIFMNSTATLSNINLSSNRVNLLNEPRPEISNLKSQAPVIELPYGDTTFNYDSSVPLTEFMRTTITTVPTKRNMWKKCNIPFALHVKPFSSLYDNKNPMPVCNDKLIITCKRCGSYLNPYVKFTPQSNQWRCNFCKLANNLPILYNTYDIELESDDVNNNTMYKDRPEVNYSVVDYIIDDKMSNIPPKVLNYTFIIDVSYNSIKSGMLRKTLETISQALDRIPDYDNGTTISVICVNDRLHYFELFSDDDIETKELQSSFRMYDVFDIDEPFLPVPSDQLRVPMYSHMNSIANLLSSIEAIFTNTSSLLFALGPALESAYLLLNGTGGKIFTVIATLPNNGVGKLKDRCYANSSRNDLNNDGTGSKYSTTMDCQDIFYKEFALKCLECGISIEQFLSSNGNYLDIATLSCLTNVTSGKTHYYPNIKLQNDRFDDVRYSIELYSTLTMDVSMDAAIEVRASHNIGVTSSYGNIFERSPGIYYCPIISRDQSYTFAIEPTEDFVSDKVFFQVSVLSTMANGERRVRVMTLPLPTTNNIQELYNKIDQRALTLYYAQFATFEMTTNSAAAVQKDLISMLVKILTSYSNEVLNIKKRKECKDTFQVSRSMQLLPTLILALVKSQAFCLWSANDNKRANFLNQIKCTTIDNFIQLIYPTILPIHQKMGMQSLVQPINNSVLNCSTNGIYLIDNAIELILWIGADVDPDLLFNLLGVRNPLEVVEGLTELPEIVDSSVNCKVRDIIEKIRERTQDTIVKYQSLYIFVGTIDDSNQITRLSKDPESFQYIANIITHCMIEDPIYKTDSYSDFLEKLHSIIVK</sequence>
<dbReference type="SUPFAM" id="SSF81811">
    <property type="entry name" value="Helical domain of Sec23/24"/>
    <property type="match status" value="1"/>
</dbReference>
<feature type="domain" description="Sec23/Sec24 beta-sandwich" evidence="11">
    <location>
        <begin position="582"/>
        <end position="664"/>
    </location>
</feature>
<dbReference type="SUPFAM" id="SSF82754">
    <property type="entry name" value="C-terminal, gelsolin-like domain of Sec23/24"/>
    <property type="match status" value="1"/>
</dbReference>
<keyword evidence="4" id="KW-0813">Transport</keyword>
<keyword evidence="6" id="KW-0653">Protein transport</keyword>
<dbReference type="InterPro" id="IPR006895">
    <property type="entry name" value="Znf_Sec23_Sec24"/>
</dbReference>
<dbReference type="InterPro" id="IPR006896">
    <property type="entry name" value="Sec23/24_trunk_dom"/>
</dbReference>
<dbReference type="SUPFAM" id="SSF53300">
    <property type="entry name" value="vWA-like"/>
    <property type="match status" value="1"/>
</dbReference>
<dbReference type="GO" id="GO:0030127">
    <property type="term" value="C:COPII vesicle coat"/>
    <property type="evidence" value="ECO:0007669"/>
    <property type="project" value="InterPro"/>
</dbReference>
<dbReference type="InterPro" id="IPR036465">
    <property type="entry name" value="vWFA_dom_sf"/>
</dbReference>
<evidence type="ECO:0000256" key="7">
    <source>
        <dbReference type="ARBA" id="ARBA00023034"/>
    </source>
</evidence>
<keyword evidence="13" id="KW-1185">Reference proteome</keyword>
<dbReference type="InterPro" id="IPR029006">
    <property type="entry name" value="ADF-H/Gelsolin-like_dom_sf"/>
</dbReference>
<dbReference type="Pfam" id="PF08033">
    <property type="entry name" value="Sec23_BS"/>
    <property type="match status" value="1"/>
</dbReference>
<dbReference type="Gene3D" id="3.40.50.410">
    <property type="entry name" value="von Willebrand factor, type A domain"/>
    <property type="match status" value="1"/>
</dbReference>
<evidence type="ECO:0000256" key="4">
    <source>
        <dbReference type="ARBA" id="ARBA00022448"/>
    </source>
</evidence>
<dbReference type="Pfam" id="PF04815">
    <property type="entry name" value="Sec23_helical"/>
    <property type="match status" value="1"/>
</dbReference>
<dbReference type="SUPFAM" id="SSF81995">
    <property type="entry name" value="beta-sandwich domain of Sec23/24"/>
    <property type="match status" value="1"/>
</dbReference>
<evidence type="ECO:0000313" key="13">
    <source>
        <dbReference type="Proteomes" id="UP000750334"/>
    </source>
</evidence>
<dbReference type="Gene3D" id="2.30.30.380">
    <property type="entry name" value="Zn-finger domain of Sec23/24"/>
    <property type="match status" value="1"/>
</dbReference>
<comment type="caution">
    <text evidence="12">The sequence shown here is derived from an EMBL/GenBank/DDBJ whole genome shotgun (WGS) entry which is preliminary data.</text>
</comment>
<dbReference type="GO" id="GO:0008270">
    <property type="term" value="F:zinc ion binding"/>
    <property type="evidence" value="ECO:0007669"/>
    <property type="project" value="InterPro"/>
</dbReference>
<dbReference type="PANTHER" id="PTHR13803">
    <property type="entry name" value="SEC24-RELATED PROTEIN"/>
    <property type="match status" value="1"/>
</dbReference>
<feature type="domain" description="Sec23/Sec24 helical" evidence="10">
    <location>
        <begin position="675"/>
        <end position="779"/>
    </location>
</feature>
<dbReference type="InterPro" id="IPR036180">
    <property type="entry name" value="Gelsolin-like_dom_sf"/>
</dbReference>
<dbReference type="InterPro" id="IPR006900">
    <property type="entry name" value="Sec23/24_helical_dom"/>
</dbReference>
<reference evidence="12 13" key="1">
    <citation type="submission" date="2020-11" db="EMBL/GenBank/DDBJ databases">
        <title>Kefir isolates.</title>
        <authorList>
            <person name="Marcisauskas S."/>
            <person name="Kim Y."/>
            <person name="Blasche S."/>
        </authorList>
    </citation>
    <scope>NUCLEOTIDE SEQUENCE [LARGE SCALE GENOMIC DNA]</scope>
    <source>
        <strain evidence="12 13">OG2</strain>
    </source>
</reference>
<comment type="similarity">
    <text evidence="3">Belongs to the SEC23/SEC24 family. SEC24 subfamily.</text>
</comment>
<dbReference type="EMBL" id="PUHR01000157">
    <property type="protein sequence ID" value="KAG0661687.1"/>
    <property type="molecule type" value="Genomic_DNA"/>
</dbReference>
<evidence type="ECO:0000256" key="6">
    <source>
        <dbReference type="ARBA" id="ARBA00022927"/>
    </source>
</evidence>
<evidence type="ECO:0000259" key="9">
    <source>
        <dbReference type="Pfam" id="PF04811"/>
    </source>
</evidence>
<evidence type="ECO:0000256" key="5">
    <source>
        <dbReference type="ARBA" id="ARBA00022490"/>
    </source>
</evidence>
<dbReference type="Gene3D" id="1.20.120.730">
    <property type="entry name" value="Sec23/Sec24 helical domain"/>
    <property type="match status" value="1"/>
</dbReference>
<dbReference type="Pfam" id="PF04811">
    <property type="entry name" value="Sec23_trunk"/>
    <property type="match status" value="1"/>
</dbReference>
<evidence type="ECO:0000259" key="8">
    <source>
        <dbReference type="Pfam" id="PF04810"/>
    </source>
</evidence>
<comment type="subcellular location">
    <subcellularLocation>
        <location evidence="2">Cytoplasm</location>
    </subcellularLocation>
    <subcellularLocation>
        <location evidence="1">Golgi apparatus membrane</location>
    </subcellularLocation>
</comment>
<dbReference type="Gene3D" id="3.40.20.10">
    <property type="entry name" value="Severin"/>
    <property type="match status" value="1"/>
</dbReference>
<keyword evidence="5" id="KW-0963">Cytoplasm</keyword>
<dbReference type="InterPro" id="IPR050550">
    <property type="entry name" value="SEC23_SEC24_subfamily"/>
</dbReference>
<dbReference type="InterPro" id="IPR036174">
    <property type="entry name" value="Znf_Sec23_Sec24_sf"/>
</dbReference>
<dbReference type="Proteomes" id="UP000750334">
    <property type="component" value="Unassembled WGS sequence"/>
</dbReference>
<dbReference type="GO" id="GO:0070971">
    <property type="term" value="C:endoplasmic reticulum exit site"/>
    <property type="evidence" value="ECO:0007669"/>
    <property type="project" value="TreeGrafter"/>
</dbReference>
<dbReference type="InterPro" id="IPR036175">
    <property type="entry name" value="Sec23/24_helical_dom_sf"/>
</dbReference>
<dbReference type="Pfam" id="PF04810">
    <property type="entry name" value="zf-Sec23_Sec24"/>
    <property type="match status" value="1"/>
</dbReference>
<evidence type="ECO:0000259" key="10">
    <source>
        <dbReference type="Pfam" id="PF04815"/>
    </source>
</evidence>
<dbReference type="AlphaFoldDB" id="A0A9P6W137"/>
<accession>A0A9P6W137</accession>
<dbReference type="OrthoDB" id="49016at2759"/>
<evidence type="ECO:0000259" key="11">
    <source>
        <dbReference type="Pfam" id="PF08033"/>
    </source>
</evidence>
<dbReference type="GO" id="GO:0006886">
    <property type="term" value="P:intracellular protein transport"/>
    <property type="evidence" value="ECO:0007669"/>
    <property type="project" value="InterPro"/>
</dbReference>
<evidence type="ECO:0000256" key="1">
    <source>
        <dbReference type="ARBA" id="ARBA00004394"/>
    </source>
</evidence>
<dbReference type="SUPFAM" id="SSF82919">
    <property type="entry name" value="Zn-finger domain of Sec23/24"/>
    <property type="match status" value="1"/>
</dbReference>
<dbReference type="Gene3D" id="2.60.40.1670">
    <property type="entry name" value="beta-sandwich domain of Sec23/24"/>
    <property type="match status" value="1"/>
</dbReference>